<evidence type="ECO:0000313" key="16">
    <source>
        <dbReference type="EMBL" id="SBR99364.1"/>
    </source>
</evidence>
<reference evidence="16" key="2">
    <citation type="submission" date="2016-06" db="EMBL/GenBank/DDBJ databases">
        <title>The genome of a short-lived fish provides insights into sex chromosome evolution and the genetic control of aging.</title>
        <authorList>
            <person name="Reichwald K."/>
            <person name="Felder M."/>
            <person name="Petzold A."/>
            <person name="Koch P."/>
            <person name="Groth M."/>
            <person name="Platzer M."/>
        </authorList>
    </citation>
    <scope>NUCLEOTIDE SEQUENCE</scope>
    <source>
        <tissue evidence="16">Brain</tissue>
    </source>
</reference>
<dbReference type="InterPro" id="IPR050874">
    <property type="entry name" value="Diverse_PLD-related"/>
</dbReference>
<gene>
    <name evidence="16" type="primary">PLD3</name>
</gene>
<dbReference type="PANTHER" id="PTHR10185:SF16">
    <property type="entry name" value="5'-3' EXONUCLEASE PLD3"/>
    <property type="match status" value="1"/>
</dbReference>
<comment type="similarity">
    <text evidence="2">Belongs to the phospholipase D family.</text>
</comment>
<feature type="domain" description="PLD phosphodiesterase" evidence="15">
    <location>
        <begin position="293"/>
        <end position="320"/>
    </location>
</feature>
<dbReference type="EMBL" id="HAEH01014192">
    <property type="protein sequence ID" value="SBR99364.1"/>
    <property type="molecule type" value="Transcribed_RNA"/>
</dbReference>
<evidence type="ECO:0000256" key="14">
    <source>
        <dbReference type="SAM" id="Phobius"/>
    </source>
</evidence>
<name>A0A1A8R275_9TELE</name>
<evidence type="ECO:0000256" key="12">
    <source>
        <dbReference type="ARBA" id="ARBA00041681"/>
    </source>
</evidence>
<comment type="catalytic activity">
    <reaction evidence="7">
        <text>Exonucleolytic cleavage in the 5'- to 3'-direction to yield nucleoside 3'-phosphates.</text>
        <dbReference type="EC" id="3.1.16.1"/>
    </reaction>
</comment>
<evidence type="ECO:0000256" key="10">
    <source>
        <dbReference type="ARBA" id="ARBA00039059"/>
    </source>
</evidence>
<feature type="region of interest" description="Disordered" evidence="13">
    <location>
        <begin position="1"/>
        <end position="20"/>
    </location>
</feature>
<evidence type="ECO:0000256" key="4">
    <source>
        <dbReference type="ARBA" id="ARBA00022737"/>
    </source>
</evidence>
<keyword evidence="4" id="KW-0677">Repeat</keyword>
<dbReference type="AlphaFoldDB" id="A0A1A8R275"/>
<keyword evidence="14" id="KW-0812">Transmembrane</keyword>
<dbReference type="PANTHER" id="PTHR10185">
    <property type="entry name" value="PHOSPHOLIPASE D - RELATED"/>
    <property type="match status" value="1"/>
</dbReference>
<organism evidence="16">
    <name type="scientific">Nothobranchius rachovii</name>
    <name type="common">bluefin notho</name>
    <dbReference type="NCBI Taxonomy" id="451742"/>
    <lineage>
        <taxon>Eukaryota</taxon>
        <taxon>Metazoa</taxon>
        <taxon>Chordata</taxon>
        <taxon>Craniata</taxon>
        <taxon>Vertebrata</taxon>
        <taxon>Euteleostomi</taxon>
        <taxon>Actinopterygii</taxon>
        <taxon>Neopterygii</taxon>
        <taxon>Teleostei</taxon>
        <taxon>Neoteleostei</taxon>
        <taxon>Acanthomorphata</taxon>
        <taxon>Ovalentaria</taxon>
        <taxon>Atherinomorphae</taxon>
        <taxon>Cyprinodontiformes</taxon>
        <taxon>Nothobranchiidae</taxon>
        <taxon>Nothobranchius</taxon>
    </lineage>
</organism>
<keyword evidence="14" id="KW-0472">Membrane</keyword>
<comment type="subcellular location">
    <subcellularLocation>
        <location evidence="9">Early endosome membrane</location>
        <topology evidence="9">Single-pass type II membrane protein</topology>
    </subcellularLocation>
    <subcellularLocation>
        <location evidence="8">Late endosome membrane</location>
        <topology evidence="8">Single-pass type II membrane protein</topology>
    </subcellularLocation>
    <subcellularLocation>
        <location evidence="1">Lysosome lumen</location>
    </subcellularLocation>
</comment>
<feature type="transmembrane region" description="Helical" evidence="14">
    <location>
        <begin position="26"/>
        <end position="51"/>
    </location>
</feature>
<dbReference type="GO" id="GO:0031901">
    <property type="term" value="C:early endosome membrane"/>
    <property type="evidence" value="ECO:0007669"/>
    <property type="project" value="UniProtKB-SubCell"/>
</dbReference>
<dbReference type="SMART" id="SM00155">
    <property type="entry name" value="PLDc"/>
    <property type="match status" value="2"/>
</dbReference>
<evidence type="ECO:0000256" key="1">
    <source>
        <dbReference type="ARBA" id="ARBA00004227"/>
    </source>
</evidence>
<reference evidence="16" key="1">
    <citation type="submission" date="2016-05" db="EMBL/GenBank/DDBJ databases">
        <authorList>
            <person name="Lavstsen T."/>
            <person name="Jespersen J.S."/>
        </authorList>
    </citation>
    <scope>NUCLEOTIDE SEQUENCE</scope>
    <source>
        <tissue evidence="16">Brain</tissue>
    </source>
</reference>
<feature type="domain" description="PLD phosphodiesterase" evidence="15">
    <location>
        <begin position="507"/>
        <end position="533"/>
    </location>
</feature>
<evidence type="ECO:0000256" key="11">
    <source>
        <dbReference type="ARBA" id="ARBA00039647"/>
    </source>
</evidence>
<evidence type="ECO:0000256" key="7">
    <source>
        <dbReference type="ARBA" id="ARBA00035759"/>
    </source>
</evidence>
<evidence type="ECO:0000256" key="8">
    <source>
        <dbReference type="ARBA" id="ARBA00037797"/>
    </source>
</evidence>
<dbReference type="InterPro" id="IPR001736">
    <property type="entry name" value="PLipase_D/transphosphatidylase"/>
</dbReference>
<keyword evidence="3" id="KW-0540">Nuclease</keyword>
<evidence type="ECO:0000256" key="3">
    <source>
        <dbReference type="ARBA" id="ARBA00022722"/>
    </source>
</evidence>
<dbReference type="GO" id="GO:0004527">
    <property type="term" value="F:exonuclease activity"/>
    <property type="evidence" value="ECO:0007669"/>
    <property type="project" value="UniProtKB-KW"/>
</dbReference>
<proteinExistence type="inferred from homology"/>
<dbReference type="GO" id="GO:0031902">
    <property type="term" value="C:late endosome membrane"/>
    <property type="evidence" value="ECO:0007669"/>
    <property type="project" value="UniProtKB-SubCell"/>
</dbReference>
<keyword evidence="14" id="KW-1133">Transmembrane helix</keyword>
<dbReference type="Pfam" id="PF13918">
    <property type="entry name" value="PLDc_3"/>
    <property type="match status" value="1"/>
</dbReference>
<dbReference type="Gene3D" id="3.30.870.10">
    <property type="entry name" value="Endonuclease Chain A"/>
    <property type="match status" value="3"/>
</dbReference>
<dbReference type="InterPro" id="IPR032803">
    <property type="entry name" value="PLDc_3"/>
</dbReference>
<keyword evidence="5" id="KW-0378">Hydrolase</keyword>
<evidence type="ECO:0000256" key="13">
    <source>
        <dbReference type="SAM" id="MobiDB-lite"/>
    </source>
</evidence>
<evidence type="ECO:0000256" key="5">
    <source>
        <dbReference type="ARBA" id="ARBA00022801"/>
    </source>
</evidence>
<evidence type="ECO:0000256" key="2">
    <source>
        <dbReference type="ARBA" id="ARBA00008664"/>
    </source>
</evidence>
<accession>A0A1A8R275</accession>
<dbReference type="SUPFAM" id="SSF56024">
    <property type="entry name" value="Phospholipase D/nuclease"/>
    <property type="match status" value="2"/>
</dbReference>
<protein>
    <recommendedName>
        <fullName evidence="11">5'-3' exonuclease PLD3</fullName>
        <ecNumber evidence="10">3.1.16.1</ecNumber>
    </recommendedName>
    <alternativeName>
        <fullName evidence="12">Phospholipase D3</fullName>
    </alternativeName>
</protein>
<evidence type="ECO:0000256" key="9">
    <source>
        <dbReference type="ARBA" id="ARBA00037858"/>
    </source>
</evidence>
<dbReference type="EC" id="3.1.16.1" evidence="10"/>
<dbReference type="PROSITE" id="PS50035">
    <property type="entry name" value="PLD"/>
    <property type="match status" value="2"/>
</dbReference>
<evidence type="ECO:0000256" key="6">
    <source>
        <dbReference type="ARBA" id="ARBA00022839"/>
    </source>
</evidence>
<sequence>MKTDISYNPLADAERRRPPPHRGAQLYARCLIPVASVACLLLVAMVIYNFLTPEAFSHHHHEEASAEGSVRREKSCSDPCKVVLVESIPEGLEFNSSTTHPSIYQAWINLMKEARSSVDIASFYWTLTNKDTNTSEPTASQGEDVLKRLAELSRALKVRVAVNAPEKQPQDDLQLLRSSGVTFISVCRFQAESRFSHTCTSERRSVLAVQLSVWDYREGCGSCIYNDEDERLHRCRLDPTGSSRSDRLRDRAAFPEALHLIYTRGAMKLKLQCPGDLCVSGADVRTVDMKKLTSGVLHTKFWLVDRKHLYIGSANMDWRSLTQVKELGAVVYNCSCLAADLEKIFEAYWYVGGAQSIPSPWPSRFSTAFNNETPLQLPLNNTPASVYLSSSPPSFCASGRTSDLQSILSVIADADRFVYIAVMNYQPTMEFSHPKRYWADIDTQLRRVAYERRVKVRLLISCWDHSQPLMFSFLRSLASVYEPKSKLDVQVRLFVVQSNPRQKQIPFARVNHNKYMVTDKVAYIGTSNWSGDYFVNTAGSALVVNQTESGSSEPTVQSQLKAVFERDWFSNHSTPLSLKALEDFC</sequence>
<dbReference type="GO" id="GO:0043202">
    <property type="term" value="C:lysosomal lumen"/>
    <property type="evidence" value="ECO:0007669"/>
    <property type="project" value="UniProtKB-SubCell"/>
</dbReference>
<evidence type="ECO:0000259" key="15">
    <source>
        <dbReference type="PROSITE" id="PS50035"/>
    </source>
</evidence>
<keyword evidence="6" id="KW-0269">Exonuclease</keyword>